<evidence type="ECO:0000313" key="2">
    <source>
        <dbReference type="Proteomes" id="UP000264980"/>
    </source>
</evidence>
<dbReference type="Proteomes" id="UP000264980">
    <property type="component" value="Chromosome"/>
</dbReference>
<dbReference type="RefSeq" id="WP_233479579.1">
    <property type="nucleotide sequence ID" value="NZ_CP013970.1"/>
</dbReference>
<name>A0A345CWC3_9GAMM</name>
<dbReference type="AlphaFoldDB" id="A0A345CWC3"/>
<proteinExistence type="predicted"/>
<dbReference type="EMBL" id="CP013970">
    <property type="protein sequence ID" value="AXF77740.1"/>
    <property type="molecule type" value="Genomic_DNA"/>
</dbReference>
<reference evidence="1 2" key="1">
    <citation type="submission" date="2016-01" db="EMBL/GenBank/DDBJ databases">
        <authorList>
            <person name="Oliw E.H."/>
        </authorList>
    </citation>
    <scope>NUCLEOTIDE SEQUENCE [LARGE SCALE GENOMIC DNA]</scope>
    <source>
        <strain evidence="1 2">MDcuke</strain>
    </source>
</reference>
<protein>
    <submittedName>
        <fullName evidence="1">DUF1320 domain-containing protein</fullName>
    </submittedName>
</protein>
<organism evidence="1 2">
    <name type="scientific">Erwinia tracheiphila</name>
    <dbReference type="NCBI Taxonomy" id="65700"/>
    <lineage>
        <taxon>Bacteria</taxon>
        <taxon>Pseudomonadati</taxon>
        <taxon>Pseudomonadota</taxon>
        <taxon>Gammaproteobacteria</taxon>
        <taxon>Enterobacterales</taxon>
        <taxon>Erwiniaceae</taxon>
        <taxon>Erwinia</taxon>
    </lineage>
</organism>
<sequence length="140" mass="15572">MSYATVADMVKRYQRRNLDLLTKTRTDNGQPDDGIIDEALADATALMDSYIVARYTLPLTVVPATLPQVCGVIAWYYLNDVRATEQATQRYKDAIRWLEGVRDEKIPLGTDTAGASPDGENLVEVVSDPSVFSRKQQGFI</sequence>
<evidence type="ECO:0000313" key="1">
    <source>
        <dbReference type="EMBL" id="AXF77740.1"/>
    </source>
</evidence>
<dbReference type="Pfam" id="PF07030">
    <property type="entry name" value="Phage_Mu_Gp36"/>
    <property type="match status" value="1"/>
</dbReference>
<accession>A0A345CWC3</accession>
<dbReference type="InterPro" id="IPR009752">
    <property type="entry name" value="Phage_Mu_GpJ"/>
</dbReference>
<gene>
    <name evidence="1" type="ORF">AV903_19560</name>
</gene>